<organism evidence="2 3">
    <name type="scientific">Luteimonas fraxinea</name>
    <dbReference type="NCBI Taxonomy" id="2901869"/>
    <lineage>
        <taxon>Bacteria</taxon>
        <taxon>Pseudomonadati</taxon>
        <taxon>Pseudomonadota</taxon>
        <taxon>Gammaproteobacteria</taxon>
        <taxon>Lysobacterales</taxon>
        <taxon>Lysobacteraceae</taxon>
        <taxon>Luteimonas</taxon>
    </lineage>
</organism>
<evidence type="ECO:0000313" key="3">
    <source>
        <dbReference type="Proteomes" id="UP001430360"/>
    </source>
</evidence>
<reference evidence="2" key="1">
    <citation type="submission" date="2021-12" db="EMBL/GenBank/DDBJ databases">
        <authorList>
            <person name="Ulrich A."/>
        </authorList>
    </citation>
    <scope>NUCLEOTIDE SEQUENCE</scope>
    <source>
        <strain evidence="2">A1P009</strain>
    </source>
</reference>
<proteinExistence type="predicted"/>
<evidence type="ECO:0000313" key="2">
    <source>
        <dbReference type="EMBL" id="MCD9098049.1"/>
    </source>
</evidence>
<dbReference type="RefSeq" id="WP_232137211.1">
    <property type="nucleotide sequence ID" value="NZ_CP089507.1"/>
</dbReference>
<feature type="chain" id="PRO_5046661901" description="Lipoprotein" evidence="1">
    <location>
        <begin position="24"/>
        <end position="172"/>
    </location>
</feature>
<name>A0ABS8UFM3_9GAMM</name>
<reference evidence="2" key="2">
    <citation type="journal article" date="2022" name="Syst. Appl. Microbiol.">
        <title>Physiological and genomic characterisation of Luteimonas fraxinea sp. nov., a bacterial species associated with trees tolerant to ash dieback.</title>
        <authorList>
            <person name="Ulrich K."/>
            <person name="Becker R."/>
            <person name="Behrendt U."/>
            <person name="Kube M."/>
            <person name="Schneck V."/>
            <person name="Ulrich A."/>
        </authorList>
    </citation>
    <scope>NUCLEOTIDE SEQUENCE</scope>
    <source>
        <strain evidence="2">A1P009</strain>
    </source>
</reference>
<protein>
    <recommendedName>
        <fullName evidence="4">Lipoprotein</fullName>
    </recommendedName>
</protein>
<dbReference type="Proteomes" id="UP001430360">
    <property type="component" value="Unassembled WGS sequence"/>
</dbReference>
<keyword evidence="3" id="KW-1185">Reference proteome</keyword>
<dbReference type="EMBL" id="JAJQKU010000004">
    <property type="protein sequence ID" value="MCD9098049.1"/>
    <property type="molecule type" value="Genomic_DNA"/>
</dbReference>
<evidence type="ECO:0000256" key="1">
    <source>
        <dbReference type="SAM" id="SignalP"/>
    </source>
</evidence>
<feature type="signal peptide" evidence="1">
    <location>
        <begin position="1"/>
        <end position="23"/>
    </location>
</feature>
<dbReference type="PROSITE" id="PS51257">
    <property type="entry name" value="PROKAR_LIPOPROTEIN"/>
    <property type="match status" value="1"/>
</dbReference>
<accession>A0ABS8UFM3</accession>
<evidence type="ECO:0008006" key="4">
    <source>
        <dbReference type="Google" id="ProtNLM"/>
    </source>
</evidence>
<gene>
    <name evidence="2" type="ORF">LTT95_13980</name>
</gene>
<keyword evidence="1" id="KW-0732">Signal</keyword>
<sequence length="172" mass="18002">MPSKNSFRKFILVAAFCSAPMFAGCSKTSDSAGVQSAGNSTEATAPMQPFFLSLMKSGGQFGGRVAIPAIWIFSADGKLVQLVTSDEELAGLQQNSSSGNTAASGLTCEQVDAAVKEAAPAQAWRFDCGNGQPSALLITNREVCKTCDAFEAKFATLADIAPEHRQTLALTQ</sequence>
<comment type="caution">
    <text evidence="2">The sequence shown here is derived from an EMBL/GenBank/DDBJ whole genome shotgun (WGS) entry which is preliminary data.</text>
</comment>